<feature type="compositionally biased region" description="Polar residues" evidence="5">
    <location>
        <begin position="179"/>
        <end position="189"/>
    </location>
</feature>
<feature type="compositionally biased region" description="Low complexity" evidence="5">
    <location>
        <begin position="30"/>
        <end position="42"/>
    </location>
</feature>
<feature type="region of interest" description="Disordered" evidence="5">
    <location>
        <begin position="1"/>
        <end position="128"/>
    </location>
</feature>
<keyword evidence="4" id="KW-0112">Calmodulin-binding</keyword>
<dbReference type="GO" id="GO:0000278">
    <property type="term" value="P:mitotic cell cycle"/>
    <property type="evidence" value="ECO:0007669"/>
    <property type="project" value="TreeGrafter"/>
</dbReference>
<evidence type="ECO:0000256" key="5">
    <source>
        <dbReference type="SAM" id="MobiDB-lite"/>
    </source>
</evidence>
<dbReference type="OrthoDB" id="423607at2759"/>
<feature type="compositionally biased region" description="Polar residues" evidence="5">
    <location>
        <begin position="9"/>
        <end position="29"/>
    </location>
</feature>
<dbReference type="InterPro" id="IPR051185">
    <property type="entry name" value="ASPM"/>
</dbReference>
<proteinExistence type="predicted"/>
<dbReference type="EMBL" id="JAGRRH010000015">
    <property type="protein sequence ID" value="KAG7357345.1"/>
    <property type="molecule type" value="Genomic_DNA"/>
</dbReference>
<evidence type="ECO:0000256" key="1">
    <source>
        <dbReference type="ARBA" id="ARBA00004496"/>
    </source>
</evidence>
<feature type="region of interest" description="Disordered" evidence="5">
    <location>
        <begin position="252"/>
        <end position="283"/>
    </location>
</feature>
<evidence type="ECO:0000313" key="7">
    <source>
        <dbReference type="Proteomes" id="UP000693970"/>
    </source>
</evidence>
<protein>
    <submittedName>
        <fullName evidence="6">IQ calmodulin-binding motif-containing protein</fullName>
    </submittedName>
</protein>
<dbReference type="GO" id="GO:0000922">
    <property type="term" value="C:spindle pole"/>
    <property type="evidence" value="ECO:0007669"/>
    <property type="project" value="TreeGrafter"/>
</dbReference>
<gene>
    <name evidence="6" type="ORF">IV203_002033</name>
</gene>
<keyword evidence="7" id="KW-1185">Reference proteome</keyword>
<comment type="subcellular location">
    <subcellularLocation>
        <location evidence="1">Cytoplasm</location>
    </subcellularLocation>
</comment>
<dbReference type="PANTHER" id="PTHR22706:SF1">
    <property type="entry name" value="ASSEMBLY FACTOR FOR SPINDLE MICROTUBULES"/>
    <property type="match status" value="1"/>
</dbReference>
<dbReference type="GO" id="GO:0005737">
    <property type="term" value="C:cytoplasm"/>
    <property type="evidence" value="ECO:0007669"/>
    <property type="project" value="UniProtKB-SubCell"/>
</dbReference>
<dbReference type="GO" id="GO:0051295">
    <property type="term" value="P:establishment of meiotic spindle localization"/>
    <property type="evidence" value="ECO:0007669"/>
    <property type="project" value="TreeGrafter"/>
</dbReference>
<name>A0A9K3L9D0_9STRA</name>
<reference evidence="6" key="1">
    <citation type="journal article" date="2021" name="Sci. Rep.">
        <title>Diploid genomic architecture of Nitzschia inconspicua, an elite biomass production diatom.</title>
        <authorList>
            <person name="Oliver A."/>
            <person name="Podell S."/>
            <person name="Pinowska A."/>
            <person name="Traller J.C."/>
            <person name="Smith S.R."/>
            <person name="McClure R."/>
            <person name="Beliaev A."/>
            <person name="Bohutskyi P."/>
            <person name="Hill E.A."/>
            <person name="Rabines A."/>
            <person name="Zheng H."/>
            <person name="Allen L.Z."/>
            <person name="Kuo A."/>
            <person name="Grigoriev I.V."/>
            <person name="Allen A.E."/>
            <person name="Hazlebeck D."/>
            <person name="Allen E.E."/>
        </authorList>
    </citation>
    <scope>NUCLEOTIDE SEQUENCE</scope>
    <source>
        <strain evidence="6">Hildebrandi</strain>
    </source>
</reference>
<accession>A0A9K3L9D0</accession>
<dbReference type="PROSITE" id="PS50096">
    <property type="entry name" value="IQ"/>
    <property type="match status" value="19"/>
</dbReference>
<keyword evidence="2" id="KW-0963">Cytoplasm</keyword>
<keyword evidence="3" id="KW-0677">Repeat</keyword>
<reference evidence="6" key="2">
    <citation type="submission" date="2021-04" db="EMBL/GenBank/DDBJ databases">
        <authorList>
            <person name="Podell S."/>
        </authorList>
    </citation>
    <scope>NUCLEOTIDE SEQUENCE</scope>
    <source>
        <strain evidence="6">Hildebrandi</strain>
    </source>
</reference>
<sequence length="2321" mass="267811">MEDSHPHRNSSTHAPATSFFISDNETRPLSTSSARKSQRSSSVLANKFNSLDEGWTDHKAKSPIKIVRARRVRNQSTSSSDDASAAAAYHRPAPSPGLPRWDGPSLKKQTHHRTENPSSLAENLGRGDDTISVGASTISTLSSAESVFDRLYRQGIQSPKHRRSSASACSHTRNHLGRETQSLVSPNSTHNRRTKNRLEAYETRSLTGVAAESKTPRRSGTVRHLTFADVVSNDGDSVYDRLYRNQKRSQKLWTEPPRFTPKLSSQNRASRHDLPGSVSHHPASACTNLNTAGIDDSMCIEDPAEPVLSNNLLVPTSTKFDDIDTTLEEDLEAIKELGKQLGGQLLDDCSPTVAATSVSTTDEPMIPLLGFWQSTEMESPDLDRFLTSNYDSVDEELSFLGYGMQHFEKVEQDQYSAVQRNALSSSMPDDRHDRFSLNHFMNPHDLQSTENGTTGFFTLDSSFSRSFLAERIDRLSSPIYRRRKESVTEGRECSKTDDSHLDGEPLLTPQRLREASAVTIQCSWRVHTAELRFAGLMITTWKTDFRQLRLSSINTTKPNYGTRTRVLEKAIRKVRCWWILEGVVIEGDAVSISWENEVMEGKLPVQVSFECGAILYDCLATRWCRRKIAMLLVKSGLKRALRGEQCAFQVQRWYRQRRGYLTKTATQLQRWAKHCLEMTRDTSIRVHLHPPLQEEDCYGDAESKPVFSLKSRAGGDTEFVNEIPDNPNEREDDSKGSVSKLEDSYSPIEHEAAIAIQSWLRISMLRNAVKGWPSSSHQLQAALTTAGCTQQDLKSTFDEFDAARMVLYSTAVARRLGGGTHFSWLASDSLNHGFVSKRAAALAIQNIVRAYISGLKKFRDKQRATLLQSVFRGYLVRKKLESAHLAAVVIQFAWTNHRYTKIKIKHAIRIQKFWRKRYCERNYCMLRFCILYLQANWRRALVRRTLSARQLAALSIQKVWRGYRTKLRFLTLKSAASTLQLCFRHNAVIAIYKAHCKKAVKIQTIWRGRRGRQVFERIKGAATRIQCWFRTRAEIRRYKHARRSVAVIQCSWRSFSFHRSLIAAKMEASAVRIQSLWRGMLPRSDFLQKKSSAVAMQKNFRGYTARRRLRIARTAISSLSSVFRMRKARKAYLLLVSSVIQIQTLSRMKSCQKKYRQHLQDIVTIQRLSRGRIGRISMERQRWTKVTQRATLIQRSWRASFARDVYFRSRMSAVVIQSALRRLLARRKLQLLKTERLVIAATKIQGMFRGNRCRWHLKEISASATTIQSLYRGIIVRRFWLICDEAARVIQVFWRTHQSRSAVKAAIIIQSHWRSSQVRIKMLERRIAAISIQSHLRGLWVRRRRSEDDHKRRTSLAALSIQSFTRMLALRLYYKRQRHAAIKIQSILRYATSRKTVSRWHLSATRIAACWRAAVVRQNLNESRVKSQMVIFIQRRWRHYITQSRFQAARSDRLLLPSATHPKTPTRIITENRRIHEKDDDRPEQSAALELQRVYRGFASRRKVYILQNQVTAIAANTIQRQWRSSVARERILLVRGSLLLIQSHARGFIARNALSRSKKLHRSAIIIQSFFRGIVSRSIFLRQLASVAKLQFWWREETAHRNFIRKELAAATIQLWFKKQLARCRAEAIDLRRVMSTVAAVTIQKQWRAAVVRERILLVRGSLLLIQSHARGLIARNALSRSKKLHRSAIILQSFFRGIVSRSIFLRQLASVAKLQFWWREETAHRNYIRKELAAATIQLWFKKQLARCRAEAIDLRRVMSTVAAVTIQKQWRAAVARERVLLVHGSLLHIQSHARGFIARNALSRSKKLHRSAIILQSFFRGIVSRSIFLRQLASVAKLQFWWREETAHRNFIRKELAAATIQLWFRKRLAVSQARECILRKTRQAKENCSAVTIQTHWRRSRMQVFYSSCRIAAIIIQAAVRGVQVREAWWFLRFIVERKNVFFGSASKIQIFYAVWKSELAVWEMKSLAVLLHRGIRGQLERSVVRYALFHVNSLKHGKLPVSLFRLAEKQKQGALAVTRWHGAVALVSASAAVVIQSIARGFITRKKVGSNFGITFEKRLHAINRSKKHHGAARRIQLAYRHLLQRRLLSSLILLKNNSQRRVEYNPMDEMMLQNQLFAVCATTIKSYYRRLVEQSCYRSQRMAGIRIQRSWRRYHAAKYWTDLHRAVISLQFWIRNLQQQRKAAIVVQKVWRSFLARQFFQRRIRLEKQLVERSVAEMLSRTSLRCDKLVEKLLAGTEIASGPCIENLVSRVNAALIESTLSNGFVSSDPICHWESPIVLPTSDHQALLLEASQQATISIKNFRSSKRQPQHEQT</sequence>
<dbReference type="PANTHER" id="PTHR22706">
    <property type="entry name" value="ASSEMBLY FACTOR FOR SPINDLE MICROTUBULES"/>
    <property type="match status" value="1"/>
</dbReference>
<evidence type="ECO:0000256" key="2">
    <source>
        <dbReference type="ARBA" id="ARBA00022490"/>
    </source>
</evidence>
<dbReference type="SMART" id="SM00015">
    <property type="entry name" value="IQ"/>
    <property type="match status" value="39"/>
</dbReference>
<dbReference type="InterPro" id="IPR000048">
    <property type="entry name" value="IQ_motif_EF-hand-BS"/>
</dbReference>
<organism evidence="6 7">
    <name type="scientific">Nitzschia inconspicua</name>
    <dbReference type="NCBI Taxonomy" id="303405"/>
    <lineage>
        <taxon>Eukaryota</taxon>
        <taxon>Sar</taxon>
        <taxon>Stramenopiles</taxon>
        <taxon>Ochrophyta</taxon>
        <taxon>Bacillariophyta</taxon>
        <taxon>Bacillariophyceae</taxon>
        <taxon>Bacillariophycidae</taxon>
        <taxon>Bacillariales</taxon>
        <taxon>Bacillariaceae</taxon>
        <taxon>Nitzschia</taxon>
    </lineage>
</organism>
<dbReference type="GO" id="GO:0005516">
    <property type="term" value="F:calmodulin binding"/>
    <property type="evidence" value="ECO:0007669"/>
    <property type="project" value="UniProtKB-KW"/>
</dbReference>
<feature type="region of interest" description="Disordered" evidence="5">
    <location>
        <begin position="717"/>
        <end position="742"/>
    </location>
</feature>
<feature type="region of interest" description="Disordered" evidence="5">
    <location>
        <begin position="156"/>
        <end position="199"/>
    </location>
</feature>
<dbReference type="GO" id="GO:0007051">
    <property type="term" value="P:spindle organization"/>
    <property type="evidence" value="ECO:0007669"/>
    <property type="project" value="TreeGrafter"/>
</dbReference>
<evidence type="ECO:0000256" key="4">
    <source>
        <dbReference type="ARBA" id="ARBA00022860"/>
    </source>
</evidence>
<feature type="compositionally biased region" description="Low complexity" evidence="5">
    <location>
        <begin position="76"/>
        <end position="88"/>
    </location>
</feature>
<comment type="caution">
    <text evidence="6">The sequence shown here is derived from an EMBL/GenBank/DDBJ whole genome shotgun (WGS) entry which is preliminary data.</text>
</comment>
<dbReference type="Pfam" id="PF00612">
    <property type="entry name" value="IQ"/>
    <property type="match status" value="13"/>
</dbReference>
<feature type="compositionally biased region" description="Basic and acidic residues" evidence="5">
    <location>
        <begin position="727"/>
        <end position="742"/>
    </location>
</feature>
<evidence type="ECO:0000256" key="3">
    <source>
        <dbReference type="ARBA" id="ARBA00022737"/>
    </source>
</evidence>
<dbReference type="Proteomes" id="UP000693970">
    <property type="component" value="Unassembled WGS sequence"/>
</dbReference>
<evidence type="ECO:0000313" key="6">
    <source>
        <dbReference type="EMBL" id="KAG7357345.1"/>
    </source>
</evidence>